<evidence type="ECO:0000256" key="3">
    <source>
        <dbReference type="SAM" id="SignalP"/>
    </source>
</evidence>
<protein>
    <submittedName>
        <fullName evidence="4">TPR repeat-containing protein</fullName>
    </submittedName>
</protein>
<evidence type="ECO:0000256" key="1">
    <source>
        <dbReference type="PROSITE-ProRule" id="PRU00339"/>
    </source>
</evidence>
<keyword evidence="2" id="KW-0472">Membrane</keyword>
<dbReference type="InterPro" id="IPR019734">
    <property type="entry name" value="TPR_rpt"/>
</dbReference>
<comment type="caution">
    <text evidence="4">The sequence shown here is derived from an EMBL/GenBank/DDBJ whole genome shotgun (WGS) entry which is preliminary data.</text>
</comment>
<dbReference type="PROSITE" id="PS50005">
    <property type="entry name" value="TPR"/>
    <property type="match status" value="1"/>
</dbReference>
<keyword evidence="2" id="KW-1133">Transmembrane helix</keyword>
<sequence>MRRFSSLLLVSFTAAILVGRVQAGPAEDAAAAYAKGDYQAAARGYETAVATLPSSGLYYNLAMAEMKAGDRPAAALNFRRALVLDPRMVDAKIALSEIERSQGLPVAKEGIFDKISPYVPFATIITVGSVLFWLGAFLAVGLLVFRRGGIGVVMGVVLVVIGGALAAAALISEPAWAQRNDGVVISTKPVALLDAPADQSPTLTNLPPASCVRIISKRGEWTYCESPGGEKGWLPSANLQPVIPAA</sequence>
<dbReference type="Proteomes" id="UP000076023">
    <property type="component" value="Unassembled WGS sequence"/>
</dbReference>
<dbReference type="InterPro" id="IPR011990">
    <property type="entry name" value="TPR-like_helical_dom_sf"/>
</dbReference>
<reference evidence="5" key="1">
    <citation type="journal article" date="2017" name="Genome Announc.">
        <title>Draft Genome Sequence of Terrimicrobium sacchariphilum NM-5T, a Facultative Anaerobic Soil Bacterium of the Class Spartobacteria.</title>
        <authorList>
            <person name="Qiu Y.L."/>
            <person name="Tourlousse D.M."/>
            <person name="Matsuura N."/>
            <person name="Ohashi A."/>
            <person name="Sekiguchi Y."/>
        </authorList>
    </citation>
    <scope>NUCLEOTIDE SEQUENCE [LARGE SCALE GENOMIC DNA]</scope>
    <source>
        <strain evidence="5">NM-5</strain>
    </source>
</reference>
<feature type="repeat" description="TPR" evidence="1">
    <location>
        <begin position="55"/>
        <end position="88"/>
    </location>
</feature>
<organism evidence="4 5">
    <name type="scientific">Terrimicrobium sacchariphilum</name>
    <dbReference type="NCBI Taxonomy" id="690879"/>
    <lineage>
        <taxon>Bacteria</taxon>
        <taxon>Pseudomonadati</taxon>
        <taxon>Verrucomicrobiota</taxon>
        <taxon>Terrimicrobiia</taxon>
        <taxon>Terrimicrobiales</taxon>
        <taxon>Terrimicrobiaceae</taxon>
        <taxon>Terrimicrobium</taxon>
    </lineage>
</organism>
<dbReference type="EMBL" id="BDCO01000002">
    <property type="protein sequence ID" value="GAT33461.1"/>
    <property type="molecule type" value="Genomic_DNA"/>
</dbReference>
<dbReference type="InParanoid" id="A0A146G7H7"/>
<evidence type="ECO:0000256" key="2">
    <source>
        <dbReference type="SAM" id="Phobius"/>
    </source>
</evidence>
<dbReference type="AlphaFoldDB" id="A0A146G7H7"/>
<evidence type="ECO:0000313" key="5">
    <source>
        <dbReference type="Proteomes" id="UP000076023"/>
    </source>
</evidence>
<keyword evidence="5" id="KW-1185">Reference proteome</keyword>
<dbReference type="OrthoDB" id="191821at2"/>
<dbReference type="RefSeq" id="WP_153811384.1">
    <property type="nucleotide sequence ID" value="NZ_BDCO01000002.1"/>
</dbReference>
<keyword evidence="1" id="KW-0802">TPR repeat</keyword>
<gene>
    <name evidence="4" type="ORF">TSACC_21878</name>
</gene>
<name>A0A146G7H7_TERSA</name>
<evidence type="ECO:0000313" key="4">
    <source>
        <dbReference type="EMBL" id="GAT33461.1"/>
    </source>
</evidence>
<proteinExistence type="predicted"/>
<dbReference type="SUPFAM" id="SSF48452">
    <property type="entry name" value="TPR-like"/>
    <property type="match status" value="1"/>
</dbReference>
<feature type="transmembrane region" description="Helical" evidence="2">
    <location>
        <begin position="118"/>
        <end position="145"/>
    </location>
</feature>
<keyword evidence="3" id="KW-0732">Signal</keyword>
<feature type="chain" id="PRO_5007524662" evidence="3">
    <location>
        <begin position="24"/>
        <end position="246"/>
    </location>
</feature>
<dbReference type="STRING" id="690879.TSACC_21878"/>
<feature type="transmembrane region" description="Helical" evidence="2">
    <location>
        <begin position="152"/>
        <end position="171"/>
    </location>
</feature>
<keyword evidence="2" id="KW-0812">Transmembrane</keyword>
<dbReference type="Gene3D" id="1.25.40.10">
    <property type="entry name" value="Tetratricopeptide repeat domain"/>
    <property type="match status" value="1"/>
</dbReference>
<accession>A0A146G7H7</accession>
<feature type="signal peptide" evidence="3">
    <location>
        <begin position="1"/>
        <end position="23"/>
    </location>
</feature>